<accession>C4JDC1</accession>
<dbReference type="InParanoid" id="C4JDC1"/>
<organism evidence="2 3">
    <name type="scientific">Uncinocarpus reesii (strain UAMH 1704)</name>
    <dbReference type="NCBI Taxonomy" id="336963"/>
    <lineage>
        <taxon>Eukaryota</taxon>
        <taxon>Fungi</taxon>
        <taxon>Dikarya</taxon>
        <taxon>Ascomycota</taxon>
        <taxon>Pezizomycotina</taxon>
        <taxon>Eurotiomycetes</taxon>
        <taxon>Eurotiomycetidae</taxon>
        <taxon>Onygenales</taxon>
        <taxon>Onygenaceae</taxon>
        <taxon>Uncinocarpus</taxon>
    </lineage>
</organism>
<dbReference type="eggNOG" id="ENOG502S4MP">
    <property type="taxonomic scope" value="Eukaryota"/>
</dbReference>
<evidence type="ECO:0000313" key="3">
    <source>
        <dbReference type="Proteomes" id="UP000002058"/>
    </source>
</evidence>
<gene>
    <name evidence="2" type="ORF">UREG_00681</name>
</gene>
<dbReference type="OMA" id="VCSIHTD"/>
<feature type="region of interest" description="Disordered" evidence="1">
    <location>
        <begin position="263"/>
        <end position="313"/>
    </location>
</feature>
<dbReference type="STRING" id="336963.C4JDC1"/>
<name>C4JDC1_UNCRE</name>
<feature type="compositionally biased region" description="Basic and acidic residues" evidence="1">
    <location>
        <begin position="294"/>
        <end position="307"/>
    </location>
</feature>
<dbReference type="GeneID" id="8438702"/>
<keyword evidence="3" id="KW-1185">Reference proteome</keyword>
<protein>
    <submittedName>
        <fullName evidence="2">Uncharacterized protein</fullName>
    </submittedName>
</protein>
<dbReference type="AlphaFoldDB" id="C4JDC1"/>
<sequence length="332" mass="37631">MGSYDPEPLNCFALLTNKIPTWISRVSDLAAHTAAKQEEFKTDYLKYSIQDQRCRRKKGSSLHTHKNDDERSSRLGMTLDPDDPCADPLTRMKILKPSPGDVNTRKRPPARRESNDTLYSDEGTDRAVRPCHRFLIHYDCHTQSVLEKLVREIGGARNHIRKGRMSAMMKTGFGRKATQAEPSPEDDLLKPIFRSTRQFAKTNGAKQSPFDVGDTYLESAQALCEMASHQFLRNGDCSLELNKTKEKLDLALAMAKEEVDRLAEEAKSEEKAEAEAKARREEKERQAQQLVSEQKIEGKDVDDHNAIEVDDASDTSSISIDLTAFRSSRFRR</sequence>
<dbReference type="OrthoDB" id="3886346at2759"/>
<feature type="compositionally biased region" description="Basic and acidic residues" evidence="1">
    <location>
        <begin position="263"/>
        <end position="286"/>
    </location>
</feature>
<dbReference type="EMBL" id="CH476615">
    <property type="protein sequence ID" value="EEP75834.1"/>
    <property type="molecule type" value="Genomic_DNA"/>
</dbReference>
<proteinExistence type="predicted"/>
<dbReference type="KEGG" id="ure:UREG_00681"/>
<evidence type="ECO:0000256" key="1">
    <source>
        <dbReference type="SAM" id="MobiDB-lite"/>
    </source>
</evidence>
<feature type="region of interest" description="Disordered" evidence="1">
    <location>
        <begin position="56"/>
        <end position="123"/>
    </location>
</feature>
<dbReference type="HOGENOM" id="CLU_041458_0_1_1"/>
<reference evidence="3" key="1">
    <citation type="journal article" date="2009" name="Genome Res.">
        <title>Comparative genomic analyses of the human fungal pathogens Coccidioides and their relatives.</title>
        <authorList>
            <person name="Sharpton T.J."/>
            <person name="Stajich J.E."/>
            <person name="Rounsley S.D."/>
            <person name="Gardner M.J."/>
            <person name="Wortman J.R."/>
            <person name="Jordar V.S."/>
            <person name="Maiti R."/>
            <person name="Kodira C.D."/>
            <person name="Neafsey D.E."/>
            <person name="Zeng Q."/>
            <person name="Hung C.-Y."/>
            <person name="McMahan C."/>
            <person name="Muszewska A."/>
            <person name="Grynberg M."/>
            <person name="Mandel M.A."/>
            <person name="Kellner E.M."/>
            <person name="Barker B.M."/>
            <person name="Galgiani J.N."/>
            <person name="Orbach M.J."/>
            <person name="Kirkland T.N."/>
            <person name="Cole G.T."/>
            <person name="Henn M.R."/>
            <person name="Birren B.W."/>
            <person name="Taylor J.W."/>
        </authorList>
    </citation>
    <scope>NUCLEOTIDE SEQUENCE [LARGE SCALE GENOMIC DNA]</scope>
    <source>
        <strain evidence="3">UAMH 1704</strain>
    </source>
</reference>
<dbReference type="RefSeq" id="XP_002541167.1">
    <property type="nucleotide sequence ID" value="XM_002541121.1"/>
</dbReference>
<dbReference type="VEuPathDB" id="FungiDB:UREG_00681"/>
<dbReference type="Proteomes" id="UP000002058">
    <property type="component" value="Unassembled WGS sequence"/>
</dbReference>
<evidence type="ECO:0000313" key="2">
    <source>
        <dbReference type="EMBL" id="EEP75834.1"/>
    </source>
</evidence>